<dbReference type="AlphaFoldDB" id="A0AAU2A9A3"/>
<dbReference type="PANTHER" id="PTHR43422">
    <property type="entry name" value="THIAMINE THIAZOLE SYNTHASE"/>
    <property type="match status" value="1"/>
</dbReference>
<keyword evidence="1" id="KW-0503">Monooxygenase</keyword>
<evidence type="ECO:0000313" key="1">
    <source>
        <dbReference type="EMBL" id="WTT19960.1"/>
    </source>
</evidence>
<name>A0AAU2A9A3_9ACTN</name>
<sequence length="436" mass="46826">MGTSVHGRAVVIGASLAGLLTARALHETFEEVVLLDRDTLPERPEPRRGVPQGGHVHGLLTRGMREMDEMFEGLSAELIGLGAPAFDVQDEMHWWVDGRPLATGPSGLIGLGAGRPLLELAIRRRVAALPNVEIRPEVAVTELVTTPDGGRVVGVRAVAAGEEITVDDANVVVDASGRGSRARHWLGRLGYPEVEEQRIETQVTYVTRRYRRTPDQLDGRYGTAVAAYPGRTRGGFALAQEGDAWALNISGLFGEIPPMDHDGMVAWAAELDCQDVATLLRTSAPLGDPVKMRYPASTRRRYDRMSRFPAGFLVTGDAMCSFNPVYGQGMTVAALEATILGRLLKDGSGDVAAQFFTESAAVIDVPWTTVAANDLRFPDTVGDRSALDPGPGTYLDRLRTAAVTDPVLAGAFLRVVQLMDTPAALFEPDIAARVPA</sequence>
<accession>A0AAU2A9A3</accession>
<proteinExistence type="predicted"/>
<dbReference type="GO" id="GO:0004497">
    <property type="term" value="F:monooxygenase activity"/>
    <property type="evidence" value="ECO:0007669"/>
    <property type="project" value="UniProtKB-KW"/>
</dbReference>
<gene>
    <name evidence="1" type="ORF">OHA22_32740</name>
</gene>
<dbReference type="InterPro" id="IPR036188">
    <property type="entry name" value="FAD/NAD-bd_sf"/>
</dbReference>
<reference evidence="1" key="1">
    <citation type="submission" date="2022-10" db="EMBL/GenBank/DDBJ databases">
        <title>The complete genomes of actinobacterial strains from the NBC collection.</title>
        <authorList>
            <person name="Joergensen T.S."/>
            <person name="Alvarez Arevalo M."/>
            <person name="Sterndorff E.B."/>
            <person name="Faurdal D."/>
            <person name="Vuksanovic O."/>
            <person name="Mourched A.-S."/>
            <person name="Charusanti P."/>
            <person name="Shaw S."/>
            <person name="Blin K."/>
            <person name="Weber T."/>
        </authorList>
    </citation>
    <scope>NUCLEOTIDE SEQUENCE</scope>
    <source>
        <strain evidence="1">NBC_00093</strain>
    </source>
</reference>
<keyword evidence="1" id="KW-0560">Oxidoreductase</keyword>
<dbReference type="EMBL" id="CP108222">
    <property type="protein sequence ID" value="WTT19960.1"/>
    <property type="molecule type" value="Genomic_DNA"/>
</dbReference>
<organism evidence="1">
    <name type="scientific">Streptomyces sp. NBC_00093</name>
    <dbReference type="NCBI Taxonomy" id="2975649"/>
    <lineage>
        <taxon>Bacteria</taxon>
        <taxon>Bacillati</taxon>
        <taxon>Actinomycetota</taxon>
        <taxon>Actinomycetes</taxon>
        <taxon>Kitasatosporales</taxon>
        <taxon>Streptomycetaceae</taxon>
        <taxon>Streptomyces</taxon>
    </lineage>
</organism>
<dbReference type="SUPFAM" id="SSF51905">
    <property type="entry name" value="FAD/NAD(P)-binding domain"/>
    <property type="match status" value="1"/>
</dbReference>
<dbReference type="PANTHER" id="PTHR43422:SF3">
    <property type="entry name" value="THIAMINE THIAZOLE SYNTHASE"/>
    <property type="match status" value="1"/>
</dbReference>
<protein>
    <submittedName>
        <fullName evidence="1">Monooxygenase</fullName>
    </submittedName>
</protein>
<dbReference type="Gene3D" id="3.50.50.60">
    <property type="entry name" value="FAD/NAD(P)-binding domain"/>
    <property type="match status" value="1"/>
</dbReference>